<feature type="transmembrane region" description="Helical" evidence="2">
    <location>
        <begin position="94"/>
        <end position="118"/>
    </location>
</feature>
<gene>
    <name evidence="4" type="ORF">K8U80_07375</name>
</gene>
<dbReference type="InterPro" id="IPR003362">
    <property type="entry name" value="Bact_transf"/>
</dbReference>
<keyword evidence="2" id="KW-0472">Membrane</keyword>
<evidence type="ECO:0000313" key="5">
    <source>
        <dbReference type="Proteomes" id="UP000746751"/>
    </source>
</evidence>
<evidence type="ECO:0000256" key="1">
    <source>
        <dbReference type="ARBA" id="ARBA00006464"/>
    </source>
</evidence>
<keyword evidence="4" id="KW-0808">Transferase</keyword>
<reference evidence="4" key="2">
    <citation type="submission" date="2021-09" db="EMBL/GenBank/DDBJ databases">
        <authorList>
            <person name="Gilroy R."/>
        </authorList>
    </citation>
    <scope>NUCLEOTIDE SEQUENCE</scope>
    <source>
        <strain evidence="4">ChiGjej2B2-7701</strain>
    </source>
</reference>
<dbReference type="PANTHER" id="PTHR30576:SF10">
    <property type="entry name" value="SLL5057 PROTEIN"/>
    <property type="match status" value="1"/>
</dbReference>
<feature type="domain" description="Bacterial sugar transferase" evidence="3">
    <location>
        <begin position="92"/>
        <end position="286"/>
    </location>
</feature>
<dbReference type="Proteomes" id="UP000746751">
    <property type="component" value="Unassembled WGS sequence"/>
</dbReference>
<protein>
    <submittedName>
        <fullName evidence="4">Sugar transferase</fullName>
    </submittedName>
</protein>
<proteinExistence type="inferred from homology"/>
<comment type="similarity">
    <text evidence="1">Belongs to the bacterial sugar transferase family.</text>
</comment>
<evidence type="ECO:0000259" key="3">
    <source>
        <dbReference type="Pfam" id="PF02397"/>
    </source>
</evidence>
<organism evidence="4 5">
    <name type="scientific">Collinsella ihumii</name>
    <dbReference type="NCBI Taxonomy" id="1720204"/>
    <lineage>
        <taxon>Bacteria</taxon>
        <taxon>Bacillati</taxon>
        <taxon>Actinomycetota</taxon>
        <taxon>Coriobacteriia</taxon>
        <taxon>Coriobacteriales</taxon>
        <taxon>Coriobacteriaceae</taxon>
        <taxon>Collinsella</taxon>
    </lineage>
</organism>
<comment type="caution">
    <text evidence="4">The sequence shown here is derived from an EMBL/GenBank/DDBJ whole genome shotgun (WGS) entry which is preliminary data.</text>
</comment>
<accession>A0A921IQ96</accession>
<evidence type="ECO:0000256" key="2">
    <source>
        <dbReference type="SAM" id="Phobius"/>
    </source>
</evidence>
<dbReference type="AlphaFoldDB" id="A0A921IQ96"/>
<name>A0A921IQ96_9ACTN</name>
<dbReference type="GO" id="GO:0016780">
    <property type="term" value="F:phosphotransferase activity, for other substituted phosphate groups"/>
    <property type="evidence" value="ECO:0007669"/>
    <property type="project" value="TreeGrafter"/>
</dbReference>
<keyword evidence="2" id="KW-1133">Transmembrane helix</keyword>
<keyword evidence="2" id="KW-0812">Transmembrane</keyword>
<dbReference type="Pfam" id="PF02397">
    <property type="entry name" value="Bac_transf"/>
    <property type="match status" value="1"/>
</dbReference>
<reference evidence="4" key="1">
    <citation type="journal article" date="2021" name="PeerJ">
        <title>Extensive microbial diversity within the chicken gut microbiome revealed by metagenomics and culture.</title>
        <authorList>
            <person name="Gilroy R."/>
            <person name="Ravi A."/>
            <person name="Getino M."/>
            <person name="Pursley I."/>
            <person name="Horton D.L."/>
            <person name="Alikhan N.F."/>
            <person name="Baker D."/>
            <person name="Gharbi K."/>
            <person name="Hall N."/>
            <person name="Watson M."/>
            <person name="Adriaenssens E.M."/>
            <person name="Foster-Nyarko E."/>
            <person name="Jarju S."/>
            <person name="Secka A."/>
            <person name="Antonio M."/>
            <person name="Oren A."/>
            <person name="Chaudhuri R.R."/>
            <person name="La Ragione R."/>
            <person name="Hildebrand F."/>
            <person name="Pallen M.J."/>
        </authorList>
    </citation>
    <scope>NUCLEOTIDE SEQUENCE</scope>
    <source>
        <strain evidence="4">ChiGjej2B2-7701</strain>
    </source>
</reference>
<sequence length="292" mass="31765">MTVGMRGPAENAGVVDVCEEDSGRFGAPGARCAVGQMVIGGTTTSDNELDGEKARQGWIKTDYTDAEAIEVLRRADSGVRPDLSRHGYRFVKRAFDIVASGAAIALLLVPGLILSAVICIKSPGAGPLYSQVRVGRLRGDGTFRLFRMLKFRSMVPRADKMLAELRDKNEADGPLFKIKDDPRIIPGVGQFIRKHSIDELPQLLNVFAGQMSLIGPRPALPSEVMQYDERAMLRLTVKPGCGGAWQAGERSDSTFEGMIDADLEYIEASSFRHDLALIFGTLRSMLDGKGAY</sequence>
<evidence type="ECO:0000313" key="4">
    <source>
        <dbReference type="EMBL" id="HJG31201.1"/>
    </source>
</evidence>
<dbReference type="PANTHER" id="PTHR30576">
    <property type="entry name" value="COLANIC BIOSYNTHESIS UDP-GLUCOSE LIPID CARRIER TRANSFERASE"/>
    <property type="match status" value="1"/>
</dbReference>
<dbReference type="EMBL" id="DYVF01000045">
    <property type="protein sequence ID" value="HJG31201.1"/>
    <property type="molecule type" value="Genomic_DNA"/>
</dbReference>